<feature type="domain" description="Alpha-D-phosphohexomutase alpha/beta/alpha" evidence="13">
    <location>
        <begin position="212"/>
        <end position="322"/>
    </location>
</feature>
<evidence type="ECO:0000256" key="8">
    <source>
        <dbReference type="ARBA" id="ARBA00022842"/>
    </source>
</evidence>
<dbReference type="InterPro" id="IPR005844">
    <property type="entry name" value="A-D-PHexomutase_a/b/a-I"/>
</dbReference>
<dbReference type="GO" id="GO:0000287">
    <property type="term" value="F:magnesium ion binding"/>
    <property type="evidence" value="ECO:0007669"/>
    <property type="project" value="InterPro"/>
</dbReference>
<keyword evidence="16" id="KW-1185">Reference proteome</keyword>
<dbReference type="PANTHER" id="PTHR45745">
    <property type="entry name" value="PHOSPHOMANNOMUTASE 45A"/>
    <property type="match status" value="1"/>
</dbReference>
<evidence type="ECO:0000259" key="14">
    <source>
        <dbReference type="Pfam" id="PF02880"/>
    </source>
</evidence>
<sequence>MASKLDYKVEEWLRWDKNSVTRSEVKTLVDKNDNEALNRIIMKRLEFGTAGLRGRMAAGYGCMNDLVIIQTSQGFASYLLKTNPDCIKSGVVVGFDGRHNSLRFAALTARAFINKGIPVQVFSKICPTPFVPYTILMNKLAAGIMITASHNPKEDNGYKVYWSNGAQIIPPHDKGIQSSILENLEPWKDAWAHENIRESPLCTDGIEIVMDNYYKCLAPMVTYPDLNRSTNLRFVYTPVHGVGAEYMSKAFEFFKLPSESSTAYVPTEEQILPDPEFSTVKFPNPEEGKSTLDLAIQTAERNKIQHIIANDPDADRMAFAEKQIGTKKNSELADIKDCCMVASTVSSKILRSIGKQEGFQFEETLTGFKWIANRALEVMASGKTVLFGFEEAIGFMVGVQVLDKDGISAGVKMCELACYLAKQGKTVNDKLLEIYKQYGYHVSLNSYYICHEQSIIKKIFERLRNFYGPNTYPKSIMQGKYSISSVRDLTTGYDDSMPDKKAILPVSKSSQMITFSFANGLVATLRTSGTEPKIKYYTELCAKPGDEDWNSLEGILGEMVTAMVDEFLQPKENSLIPKSD</sequence>
<evidence type="ECO:0008006" key="17">
    <source>
        <dbReference type="Google" id="ProtNLM"/>
    </source>
</evidence>
<evidence type="ECO:0000313" key="16">
    <source>
        <dbReference type="Proteomes" id="UP001187531"/>
    </source>
</evidence>
<evidence type="ECO:0000256" key="7">
    <source>
        <dbReference type="ARBA" id="ARBA00022723"/>
    </source>
</evidence>
<evidence type="ECO:0000256" key="2">
    <source>
        <dbReference type="ARBA" id="ARBA00004496"/>
    </source>
</evidence>
<dbReference type="InterPro" id="IPR005841">
    <property type="entry name" value="Alpha-D-phosphohexomutase_SF"/>
</dbReference>
<dbReference type="GO" id="GO:0005737">
    <property type="term" value="C:cytoplasm"/>
    <property type="evidence" value="ECO:0007669"/>
    <property type="project" value="UniProtKB-SubCell"/>
</dbReference>
<evidence type="ECO:0000256" key="11">
    <source>
        <dbReference type="RuleBase" id="RU004326"/>
    </source>
</evidence>
<keyword evidence="9" id="KW-0413">Isomerase</keyword>
<dbReference type="GO" id="GO:0008973">
    <property type="term" value="F:phosphopentomutase activity"/>
    <property type="evidence" value="ECO:0007669"/>
    <property type="project" value="TreeGrafter"/>
</dbReference>
<proteinExistence type="inferred from homology"/>
<gene>
    <name evidence="15" type="ORF">QYM36_016624</name>
</gene>
<protein>
    <recommendedName>
        <fullName evidence="17">Phosphoglucomutase</fullName>
    </recommendedName>
</protein>
<keyword evidence="7 11" id="KW-0479">Metal-binding</keyword>
<dbReference type="InterPro" id="IPR016066">
    <property type="entry name" value="A-D-PHexomutase_CS"/>
</dbReference>
<dbReference type="SUPFAM" id="SSF55957">
    <property type="entry name" value="Phosphoglucomutase, C-terminal domain"/>
    <property type="match status" value="1"/>
</dbReference>
<evidence type="ECO:0000256" key="4">
    <source>
        <dbReference type="ARBA" id="ARBA00022490"/>
    </source>
</evidence>
<dbReference type="Pfam" id="PF02880">
    <property type="entry name" value="PGM_PMM_III"/>
    <property type="match status" value="1"/>
</dbReference>
<dbReference type="GO" id="GO:0006166">
    <property type="term" value="P:purine ribonucleoside salvage"/>
    <property type="evidence" value="ECO:0007669"/>
    <property type="project" value="TreeGrafter"/>
</dbReference>
<dbReference type="Pfam" id="PF02878">
    <property type="entry name" value="PGM_PMM_I"/>
    <property type="match status" value="1"/>
</dbReference>
<feature type="domain" description="Alpha-D-phosphohexomutase alpha/beta/alpha" evidence="14">
    <location>
        <begin position="339"/>
        <end position="438"/>
    </location>
</feature>
<dbReference type="InterPro" id="IPR036900">
    <property type="entry name" value="A-D-PHexomutase_C_sf"/>
</dbReference>
<comment type="cofactor">
    <cofactor evidence="1">
        <name>Mg(2+)</name>
        <dbReference type="ChEBI" id="CHEBI:18420"/>
    </cofactor>
</comment>
<dbReference type="InterPro" id="IPR005845">
    <property type="entry name" value="A-D-PHexomutase_a/b/a-II"/>
</dbReference>
<evidence type="ECO:0000256" key="9">
    <source>
        <dbReference type="ARBA" id="ARBA00023235"/>
    </source>
</evidence>
<dbReference type="PANTHER" id="PTHR45745:SF1">
    <property type="entry name" value="PHOSPHOGLUCOMUTASE 2B-RELATED"/>
    <property type="match status" value="1"/>
</dbReference>
<dbReference type="Proteomes" id="UP001187531">
    <property type="component" value="Unassembled WGS sequence"/>
</dbReference>
<dbReference type="GO" id="GO:0006006">
    <property type="term" value="P:glucose metabolic process"/>
    <property type="evidence" value="ECO:0007669"/>
    <property type="project" value="UniProtKB-KW"/>
</dbReference>
<evidence type="ECO:0000256" key="10">
    <source>
        <dbReference type="ARBA" id="ARBA00023277"/>
    </source>
</evidence>
<comment type="similarity">
    <text evidence="3 11">Belongs to the phosphohexose mutase family.</text>
</comment>
<dbReference type="FunFam" id="3.40.120.10:FF:000035">
    <property type="entry name" value="Pgm3p"/>
    <property type="match status" value="1"/>
</dbReference>
<feature type="domain" description="Alpha-D-phosphohexomutase alpha/beta/alpha" evidence="12">
    <location>
        <begin position="45"/>
        <end position="183"/>
    </location>
</feature>
<reference evidence="15" key="1">
    <citation type="submission" date="2023-07" db="EMBL/GenBank/DDBJ databases">
        <title>Chromosome-level genome assembly of Artemia franciscana.</title>
        <authorList>
            <person name="Jo E."/>
        </authorList>
    </citation>
    <scope>NUCLEOTIDE SEQUENCE</scope>
    <source>
        <tissue evidence="15">Whole body</tissue>
    </source>
</reference>
<dbReference type="InterPro" id="IPR005846">
    <property type="entry name" value="A-D-PHexomutase_a/b/a-III"/>
</dbReference>
<keyword evidence="10" id="KW-0119">Carbohydrate metabolism</keyword>
<dbReference type="GO" id="GO:0005634">
    <property type="term" value="C:nucleus"/>
    <property type="evidence" value="ECO:0007669"/>
    <property type="project" value="TreeGrafter"/>
</dbReference>
<evidence type="ECO:0000256" key="5">
    <source>
        <dbReference type="ARBA" id="ARBA00022526"/>
    </source>
</evidence>
<evidence type="ECO:0000259" key="12">
    <source>
        <dbReference type="Pfam" id="PF02878"/>
    </source>
</evidence>
<keyword evidence="6" id="KW-0597">Phosphoprotein</keyword>
<keyword evidence="8 11" id="KW-0460">Magnesium</keyword>
<evidence type="ECO:0000313" key="15">
    <source>
        <dbReference type="EMBL" id="KAK2704286.1"/>
    </source>
</evidence>
<dbReference type="InterPro" id="IPR016055">
    <property type="entry name" value="A-D-PHexomutase_a/b/a-I/II/III"/>
</dbReference>
<evidence type="ECO:0000256" key="6">
    <source>
        <dbReference type="ARBA" id="ARBA00022553"/>
    </source>
</evidence>
<accession>A0AA88HBA0</accession>
<dbReference type="PROSITE" id="PS00710">
    <property type="entry name" value="PGM_PMM"/>
    <property type="match status" value="1"/>
</dbReference>
<comment type="subcellular location">
    <subcellularLocation>
        <location evidence="2">Cytoplasm</location>
    </subcellularLocation>
</comment>
<dbReference type="EMBL" id="JAVRJZ010000021">
    <property type="protein sequence ID" value="KAK2704286.1"/>
    <property type="molecule type" value="Genomic_DNA"/>
</dbReference>
<evidence type="ECO:0000259" key="13">
    <source>
        <dbReference type="Pfam" id="PF02879"/>
    </source>
</evidence>
<dbReference type="PRINTS" id="PR00509">
    <property type="entry name" value="PGMPMM"/>
</dbReference>
<keyword evidence="4" id="KW-0963">Cytoplasm</keyword>
<organism evidence="15 16">
    <name type="scientific">Artemia franciscana</name>
    <name type="common">Brine shrimp</name>
    <name type="synonym">Artemia sanfranciscana</name>
    <dbReference type="NCBI Taxonomy" id="6661"/>
    <lineage>
        <taxon>Eukaryota</taxon>
        <taxon>Metazoa</taxon>
        <taxon>Ecdysozoa</taxon>
        <taxon>Arthropoda</taxon>
        <taxon>Crustacea</taxon>
        <taxon>Branchiopoda</taxon>
        <taxon>Anostraca</taxon>
        <taxon>Artemiidae</taxon>
        <taxon>Artemia</taxon>
    </lineage>
</organism>
<evidence type="ECO:0000256" key="1">
    <source>
        <dbReference type="ARBA" id="ARBA00001946"/>
    </source>
</evidence>
<comment type="caution">
    <text evidence="15">The sequence shown here is derived from an EMBL/GenBank/DDBJ whole genome shotgun (WGS) entry which is preliminary data.</text>
</comment>
<dbReference type="CDD" id="cd05799">
    <property type="entry name" value="PGM2"/>
    <property type="match status" value="1"/>
</dbReference>
<dbReference type="Gene3D" id="3.40.120.10">
    <property type="entry name" value="Alpha-D-Glucose-1,6-Bisphosphate, subunit A, domain 3"/>
    <property type="match status" value="3"/>
</dbReference>
<keyword evidence="5" id="KW-0313">Glucose metabolism</keyword>
<dbReference type="Pfam" id="PF02879">
    <property type="entry name" value="PGM_PMM_II"/>
    <property type="match status" value="1"/>
</dbReference>
<evidence type="ECO:0000256" key="3">
    <source>
        <dbReference type="ARBA" id="ARBA00010231"/>
    </source>
</evidence>
<dbReference type="AlphaFoldDB" id="A0AA88HBA0"/>
<name>A0AA88HBA0_ARTSF</name>
<dbReference type="SUPFAM" id="SSF53738">
    <property type="entry name" value="Phosphoglucomutase, first 3 domains"/>
    <property type="match status" value="3"/>
</dbReference>